<gene>
    <name evidence="3" type="ORF">APAL1065_LOCUS9817</name>
</gene>
<dbReference type="SUPFAM" id="SSF52129">
    <property type="entry name" value="Caspase-like"/>
    <property type="match status" value="1"/>
</dbReference>
<evidence type="ECO:0000313" key="3">
    <source>
        <dbReference type="EMBL" id="CAD9960880.1"/>
    </source>
</evidence>
<reference evidence="3" key="1">
    <citation type="submission" date="2021-01" db="EMBL/GenBank/DDBJ databases">
        <authorList>
            <person name="Corre E."/>
            <person name="Pelletier E."/>
            <person name="Niang G."/>
            <person name="Scheremetjew M."/>
            <person name="Finn R."/>
            <person name="Kale V."/>
            <person name="Holt S."/>
            <person name="Cochrane G."/>
            <person name="Meng A."/>
            <person name="Brown T."/>
            <person name="Cohen L."/>
        </authorList>
    </citation>
    <scope>NUCLEOTIDE SEQUENCE</scope>
    <source>
        <strain evidence="3">CCMP125</strain>
    </source>
</reference>
<dbReference type="PANTHER" id="PTHR48104">
    <property type="entry name" value="METACASPASE-4"/>
    <property type="match status" value="1"/>
</dbReference>
<dbReference type="AlphaFoldDB" id="A0A7S2Y960"/>
<dbReference type="InterPro" id="IPR011600">
    <property type="entry name" value="Pept_C14_caspase"/>
</dbReference>
<dbReference type="GO" id="GO:0006508">
    <property type="term" value="P:proteolysis"/>
    <property type="evidence" value="ECO:0007669"/>
    <property type="project" value="InterPro"/>
</dbReference>
<protein>
    <recommendedName>
        <fullName evidence="2">Peptidase C14 caspase domain-containing protein</fullName>
    </recommendedName>
</protein>
<feature type="domain" description="Peptidase C14 caspase" evidence="2">
    <location>
        <begin position="17"/>
        <end position="100"/>
    </location>
</feature>
<name>A0A7S2Y960_9STRA</name>
<dbReference type="Gene3D" id="3.40.50.12660">
    <property type="match status" value="2"/>
</dbReference>
<accession>A0A7S2Y960</accession>
<evidence type="ECO:0000256" key="1">
    <source>
        <dbReference type="ARBA" id="ARBA00009005"/>
    </source>
</evidence>
<feature type="domain" description="Peptidase C14 caspase" evidence="2">
    <location>
        <begin position="120"/>
        <end position="281"/>
    </location>
</feature>
<dbReference type="PANTHER" id="PTHR48104:SF30">
    <property type="entry name" value="METACASPASE-1"/>
    <property type="match status" value="1"/>
</dbReference>
<dbReference type="EMBL" id="HBHT01014727">
    <property type="protein sequence ID" value="CAD9960880.1"/>
    <property type="molecule type" value="Transcribed_RNA"/>
</dbReference>
<dbReference type="GO" id="GO:0005737">
    <property type="term" value="C:cytoplasm"/>
    <property type="evidence" value="ECO:0007669"/>
    <property type="project" value="TreeGrafter"/>
</dbReference>
<sequence length="323" mass="35518">MPSSEDLLKQAEEYIPATVRMISGCRDEQTSADVSNVASFQLPDPAGRAGGACTSALLQILYADHKRPDVDLSFQETLLKMREILTAKGFSQIPQLSSSRPLDIHQTFDLVPPGNESGTRRAVVVAINYVGQQGELRGCHNDALNMIEYIKDVHGFPEENITILMDDGNHTEPTRDNILAAYRKLVRESQPGDVVFTHYSGHGGKLRDQDGDEADGFDETLVPVDYVQSGQIRDDDLFTTLVGPMARGVVMTCLMDCCHSGTVLDLPFEFVADGQQQEMHAKPDFDPQALINLFQAFQAFQNGECTPATLIDQIKALQGCDIL</sequence>
<dbReference type="GO" id="GO:0004197">
    <property type="term" value="F:cysteine-type endopeptidase activity"/>
    <property type="evidence" value="ECO:0007669"/>
    <property type="project" value="InterPro"/>
</dbReference>
<organism evidence="3">
    <name type="scientific">Entomoneis paludosa</name>
    <dbReference type="NCBI Taxonomy" id="265537"/>
    <lineage>
        <taxon>Eukaryota</taxon>
        <taxon>Sar</taxon>
        <taxon>Stramenopiles</taxon>
        <taxon>Ochrophyta</taxon>
        <taxon>Bacillariophyta</taxon>
        <taxon>Bacillariophyceae</taxon>
        <taxon>Bacillariophycidae</taxon>
        <taxon>Entomoneidaceae</taxon>
        <taxon>Entomoneis</taxon>
    </lineage>
</organism>
<dbReference type="InterPro" id="IPR029030">
    <property type="entry name" value="Caspase-like_dom_sf"/>
</dbReference>
<dbReference type="InterPro" id="IPR050452">
    <property type="entry name" value="Metacaspase"/>
</dbReference>
<comment type="similarity">
    <text evidence="1">Belongs to the peptidase C14B family.</text>
</comment>
<dbReference type="Pfam" id="PF00656">
    <property type="entry name" value="Peptidase_C14"/>
    <property type="match status" value="2"/>
</dbReference>
<proteinExistence type="inferred from homology"/>
<evidence type="ECO:0000259" key="2">
    <source>
        <dbReference type="Pfam" id="PF00656"/>
    </source>
</evidence>